<dbReference type="EMBL" id="SDHW01000001">
    <property type="protein sequence ID" value="RXK62597.1"/>
    <property type="molecule type" value="Genomic_DNA"/>
</dbReference>
<comment type="caution">
    <text evidence="2">The sequence shown here is derived from an EMBL/GenBank/DDBJ whole genome shotgun (WGS) entry which is preliminary data.</text>
</comment>
<accession>A0A4Q1CNA3</accession>
<sequence>MQQDNSNIEKKLREMESQSLPDLSKMDIHWKQIKSALEPAGKSFFLPVRRLWIVLVAASLVGLIFVYQNVRQEVNAPKADRKLNNMAQEKDSLPVNIINHKIASGPIQKQIVKRKLKKAANFQPSVTIKEPQSEPDIETKIEPVIEKVIENKSISLKDFFASIEKGVQRFIIDNKKDTIIFCKEGTSLLFPANVFASADSVIINVREFYSYKDIIANRLTTTSNGSQLLTGGMLHISAKSGDKELSLLPASSIQVFLPDTSAAMKNMQLFYGKVENPLVEVVSDNQMLSSDTGNYMRGNINWIPQYQDFSANTLITEVKVLDLRDEPAKVRYGKRSRAVFYKIDRSKFTKSELSEILRNKYPEYDKIVFRKAKSKEWNSTSVELFTWTKTSNNYYAIGDTLWVREDLAKRYKLEVLDKRTIVKRGGGGQTTYAGNSKFGLVLQNLNKLFSVEIKSLGWINCDRFYNDSRPKIDYIVNLGEDASNYYTMLVFDKIRSSMTGYFSGNSVVFPNVPEGESVQIISIGIEKGKPIAAISSATIAKLPFSSLNFSETSAEDFKMRVSGLDKK</sequence>
<feature type="transmembrane region" description="Helical" evidence="1">
    <location>
        <begin position="51"/>
        <end position="70"/>
    </location>
</feature>
<dbReference type="Proteomes" id="UP000290204">
    <property type="component" value="Unassembled WGS sequence"/>
</dbReference>
<name>A0A4Q1CNA3_9BACT</name>
<dbReference type="OrthoDB" id="1488726at2"/>
<evidence type="ECO:0000256" key="1">
    <source>
        <dbReference type="SAM" id="Phobius"/>
    </source>
</evidence>
<dbReference type="RefSeq" id="WP_129129968.1">
    <property type="nucleotide sequence ID" value="NZ_SDHW01000001.1"/>
</dbReference>
<protein>
    <submittedName>
        <fullName evidence="2">Uncharacterized protein</fullName>
    </submittedName>
</protein>
<keyword evidence="1" id="KW-0472">Membrane</keyword>
<keyword evidence="3" id="KW-1185">Reference proteome</keyword>
<reference evidence="2 3" key="1">
    <citation type="submission" date="2019-01" db="EMBL/GenBank/DDBJ databases">
        <title>Lacibacter sp. strain TTM-7.</title>
        <authorList>
            <person name="Chen W.-M."/>
        </authorList>
    </citation>
    <scope>NUCLEOTIDE SEQUENCE [LARGE SCALE GENOMIC DNA]</scope>
    <source>
        <strain evidence="2 3">TTM-7</strain>
    </source>
</reference>
<evidence type="ECO:0000313" key="2">
    <source>
        <dbReference type="EMBL" id="RXK62597.1"/>
    </source>
</evidence>
<keyword evidence="1" id="KW-0812">Transmembrane</keyword>
<proteinExistence type="predicted"/>
<keyword evidence="1" id="KW-1133">Transmembrane helix</keyword>
<organism evidence="2 3">
    <name type="scientific">Lacibacter luteus</name>
    <dbReference type="NCBI Taxonomy" id="2508719"/>
    <lineage>
        <taxon>Bacteria</taxon>
        <taxon>Pseudomonadati</taxon>
        <taxon>Bacteroidota</taxon>
        <taxon>Chitinophagia</taxon>
        <taxon>Chitinophagales</taxon>
        <taxon>Chitinophagaceae</taxon>
        <taxon>Lacibacter</taxon>
    </lineage>
</organism>
<dbReference type="AlphaFoldDB" id="A0A4Q1CNA3"/>
<gene>
    <name evidence="2" type="ORF">ESA94_06250</name>
</gene>
<evidence type="ECO:0000313" key="3">
    <source>
        <dbReference type="Proteomes" id="UP000290204"/>
    </source>
</evidence>